<evidence type="ECO:0000313" key="3">
    <source>
        <dbReference type="Proteomes" id="UP001432027"/>
    </source>
</evidence>
<dbReference type="EMBL" id="BTSX01000005">
    <property type="protein sequence ID" value="GMS98406.1"/>
    <property type="molecule type" value="Genomic_DNA"/>
</dbReference>
<proteinExistence type="predicted"/>
<feature type="non-terminal residue" evidence="2">
    <location>
        <position position="1"/>
    </location>
</feature>
<accession>A0AAV5TW01</accession>
<sequence length="170" mass="18760">SQGERFGRRISGDNEDKSTLPPPYITYYNQQCSGEILGSSRGETVASASEKCARLNCQAANARATGDGKYDIVFLRTVHVRANKKGIYCVSSVKIPLKAANSRAVRPKSTTDNPTFSSFKVAKSLEEIEEDHLNEAIDKFNGRMRDETQTTTVHPYVESFFDGNDSTAPK</sequence>
<dbReference type="Proteomes" id="UP001432027">
    <property type="component" value="Unassembled WGS sequence"/>
</dbReference>
<dbReference type="AlphaFoldDB" id="A0AAV5TW01"/>
<evidence type="ECO:0000256" key="1">
    <source>
        <dbReference type="SAM" id="MobiDB-lite"/>
    </source>
</evidence>
<organism evidence="2 3">
    <name type="scientific">Pristionchus entomophagus</name>
    <dbReference type="NCBI Taxonomy" id="358040"/>
    <lineage>
        <taxon>Eukaryota</taxon>
        <taxon>Metazoa</taxon>
        <taxon>Ecdysozoa</taxon>
        <taxon>Nematoda</taxon>
        <taxon>Chromadorea</taxon>
        <taxon>Rhabditida</taxon>
        <taxon>Rhabditina</taxon>
        <taxon>Diplogasteromorpha</taxon>
        <taxon>Diplogasteroidea</taxon>
        <taxon>Neodiplogasteridae</taxon>
        <taxon>Pristionchus</taxon>
    </lineage>
</organism>
<reference evidence="2" key="1">
    <citation type="submission" date="2023-10" db="EMBL/GenBank/DDBJ databases">
        <title>Genome assembly of Pristionchus species.</title>
        <authorList>
            <person name="Yoshida K."/>
            <person name="Sommer R.J."/>
        </authorList>
    </citation>
    <scope>NUCLEOTIDE SEQUENCE</scope>
    <source>
        <strain evidence="2">RS0144</strain>
    </source>
</reference>
<keyword evidence="3" id="KW-1185">Reference proteome</keyword>
<feature type="region of interest" description="Disordered" evidence="1">
    <location>
        <begin position="1"/>
        <end position="21"/>
    </location>
</feature>
<name>A0AAV5TW01_9BILA</name>
<protein>
    <submittedName>
        <fullName evidence="2">Uncharacterized protein</fullName>
    </submittedName>
</protein>
<comment type="caution">
    <text evidence="2">The sequence shown here is derived from an EMBL/GenBank/DDBJ whole genome shotgun (WGS) entry which is preliminary data.</text>
</comment>
<evidence type="ECO:0000313" key="2">
    <source>
        <dbReference type="EMBL" id="GMS98406.1"/>
    </source>
</evidence>
<feature type="compositionally biased region" description="Basic and acidic residues" evidence="1">
    <location>
        <begin position="1"/>
        <end position="18"/>
    </location>
</feature>
<gene>
    <name evidence="2" type="ORF">PENTCL1PPCAC_20581</name>
</gene>